<reference evidence="1" key="1">
    <citation type="submission" date="2019-12" db="EMBL/GenBank/DDBJ databases">
        <title>Genome sequencing and annotation of Brassica cretica.</title>
        <authorList>
            <person name="Studholme D.J."/>
            <person name="Sarris P.F."/>
        </authorList>
    </citation>
    <scope>NUCLEOTIDE SEQUENCE</scope>
    <source>
        <strain evidence="1">PFS-102/07</strain>
        <tissue evidence="1">Leaf</tissue>
    </source>
</reference>
<reference evidence="2" key="2">
    <citation type="submission" date="2019-12" db="EMBL/GenBank/DDBJ databases">
        <authorList>
            <person name="Studholme D.J."/>
            <person name="Sarris P."/>
        </authorList>
    </citation>
    <scope>NUCLEOTIDE SEQUENCE</scope>
    <source>
        <strain evidence="2">PFS-1207/04</strain>
        <tissue evidence="2">Leaf</tissue>
    </source>
</reference>
<organism evidence="1">
    <name type="scientific">Brassica cretica</name>
    <name type="common">Mustard</name>
    <dbReference type="NCBI Taxonomy" id="69181"/>
    <lineage>
        <taxon>Eukaryota</taxon>
        <taxon>Viridiplantae</taxon>
        <taxon>Streptophyta</taxon>
        <taxon>Embryophyta</taxon>
        <taxon>Tracheophyta</taxon>
        <taxon>Spermatophyta</taxon>
        <taxon>Magnoliopsida</taxon>
        <taxon>eudicotyledons</taxon>
        <taxon>Gunneridae</taxon>
        <taxon>Pentapetalae</taxon>
        <taxon>rosids</taxon>
        <taxon>malvids</taxon>
        <taxon>Brassicales</taxon>
        <taxon>Brassicaceae</taxon>
        <taxon>Brassiceae</taxon>
        <taxon>Brassica</taxon>
    </lineage>
</organism>
<dbReference type="AlphaFoldDB" id="A0A3N6S3U8"/>
<reference evidence="2 3" key="3">
    <citation type="journal article" date="2020" name="BMC Genomics">
        <title>Intraspecific diversification of the crop wild relative Brassica cretica Lam. using demographic model selection.</title>
        <authorList>
            <person name="Kioukis A."/>
            <person name="Michalopoulou V.A."/>
            <person name="Briers L."/>
            <person name="Pirintsos S."/>
            <person name="Studholme D.J."/>
            <person name="Pavlidis P."/>
            <person name="Sarris P.F."/>
        </authorList>
    </citation>
    <scope>NUCLEOTIDE SEQUENCE [LARGE SCALE GENOMIC DNA]</scope>
    <source>
        <strain evidence="3">cv. PFS-1207/04</strain>
        <strain evidence="2">PFS-1207/04</strain>
    </source>
</reference>
<dbReference type="EMBL" id="QGKV02000297">
    <property type="protein sequence ID" value="KAF3607389.1"/>
    <property type="molecule type" value="Genomic_DNA"/>
</dbReference>
<gene>
    <name evidence="2" type="ORF">DY000_02050055</name>
    <name evidence="1" type="ORF">F2Q70_00023055</name>
</gene>
<evidence type="ECO:0000313" key="3">
    <source>
        <dbReference type="Proteomes" id="UP000266723"/>
    </source>
</evidence>
<comment type="caution">
    <text evidence="1">The sequence shown here is derived from an EMBL/GenBank/DDBJ whole genome shotgun (WGS) entry which is preliminary data.</text>
</comment>
<sequence>MVEDRGEIELFFLAEYFFLAMTETNSMEVWRKTEMKTIHCGVVVGDGSDGG</sequence>
<keyword evidence="3" id="KW-1185">Reference proteome</keyword>
<dbReference type="EMBL" id="QGKY02001925">
    <property type="protein sequence ID" value="KAF2549310.1"/>
    <property type="molecule type" value="Genomic_DNA"/>
</dbReference>
<proteinExistence type="predicted"/>
<protein>
    <submittedName>
        <fullName evidence="1">Uncharacterized protein</fullName>
    </submittedName>
</protein>
<accession>A0A3N6S3U8</accession>
<evidence type="ECO:0000313" key="1">
    <source>
        <dbReference type="EMBL" id="KAF2549310.1"/>
    </source>
</evidence>
<dbReference type="Proteomes" id="UP000266723">
    <property type="component" value="Unassembled WGS sequence"/>
</dbReference>
<name>A0A3N6S3U8_BRACR</name>
<evidence type="ECO:0000313" key="2">
    <source>
        <dbReference type="EMBL" id="KAF3607389.1"/>
    </source>
</evidence>